<dbReference type="Gene3D" id="3.40.50.10170">
    <property type="match status" value="1"/>
</dbReference>
<organism evidence="3 4">
    <name type="scientific">Fructilactobacillus myrtifloralis</name>
    <dbReference type="NCBI Taxonomy" id="2940301"/>
    <lineage>
        <taxon>Bacteria</taxon>
        <taxon>Bacillati</taxon>
        <taxon>Bacillota</taxon>
        <taxon>Bacilli</taxon>
        <taxon>Lactobacillales</taxon>
        <taxon>Lactobacillaceae</taxon>
        <taxon>Fructilactobacillus</taxon>
    </lineage>
</organism>
<evidence type="ECO:0000256" key="1">
    <source>
        <dbReference type="ARBA" id="ARBA00003238"/>
    </source>
</evidence>
<dbReference type="PROSITE" id="PS51482">
    <property type="entry name" value="DEGV"/>
    <property type="match status" value="1"/>
</dbReference>
<reference evidence="3" key="1">
    <citation type="submission" date="2022-05" db="EMBL/GenBank/DDBJ databases">
        <authorList>
            <person name="Oliphant S.A."/>
            <person name="Watson-Haigh N.S."/>
            <person name="Sumby K.M."/>
            <person name="Gardner J.M."/>
            <person name="Jiranek V."/>
        </authorList>
    </citation>
    <scope>NUCLEOTIDE SEQUENCE</scope>
    <source>
        <strain evidence="3">KI16_H9</strain>
    </source>
</reference>
<dbReference type="InterPro" id="IPR003797">
    <property type="entry name" value="DegV"/>
</dbReference>
<dbReference type="Gene3D" id="3.30.1180.10">
    <property type="match status" value="1"/>
</dbReference>
<dbReference type="Proteomes" id="UP001056707">
    <property type="component" value="Chromosome"/>
</dbReference>
<dbReference type="EMBL" id="CP097116">
    <property type="protein sequence ID" value="USS84698.1"/>
    <property type="molecule type" value="Genomic_DNA"/>
</dbReference>
<gene>
    <name evidence="3" type="ORF">M3M35_05160</name>
</gene>
<sequence length="279" mass="30874">MIHIVTDSTAQLTPEEITENDLHVIPLQVSFEGKTYRDNVDITRQQFSDMLKDDETEFPKTSQPALGQFVETYEQILNDDPHGSIISIHLTHVISGTVETARSAAQQVEGDIRVIDSQSTDRGMAFEVLEAAKLAQKGSTPDEIEKAVVAMIPEISLHVFVNSFDYLVKGGRASRAVGFISSLIQLKPVLELKDDQLAIVAKCRGAKKMHKVRDEITETLIKDPKVKEVGLSYVDSTEDVDVVANRIKEARPDIHVLVRLTCPVIMTHVGPGGFAIIYK</sequence>
<keyword evidence="2" id="KW-0446">Lipid-binding</keyword>
<dbReference type="Pfam" id="PF02645">
    <property type="entry name" value="DegV"/>
    <property type="match status" value="1"/>
</dbReference>
<dbReference type="NCBIfam" id="TIGR00762">
    <property type="entry name" value="DegV"/>
    <property type="match status" value="1"/>
</dbReference>
<accession>A0ABY5BNM6</accession>
<comment type="function">
    <text evidence="1">May bind long-chain fatty acids, such as palmitate, and may play a role in lipid transport or fatty acid metabolism.</text>
</comment>
<evidence type="ECO:0000256" key="2">
    <source>
        <dbReference type="ARBA" id="ARBA00023121"/>
    </source>
</evidence>
<protein>
    <submittedName>
        <fullName evidence="3">DegV family protein</fullName>
    </submittedName>
</protein>
<keyword evidence="4" id="KW-1185">Reference proteome</keyword>
<proteinExistence type="predicted"/>
<dbReference type="PANTHER" id="PTHR33434">
    <property type="entry name" value="DEGV DOMAIN-CONTAINING PROTEIN DR_1986-RELATED"/>
    <property type="match status" value="1"/>
</dbReference>
<evidence type="ECO:0000313" key="3">
    <source>
        <dbReference type="EMBL" id="USS84698.1"/>
    </source>
</evidence>
<dbReference type="PANTHER" id="PTHR33434:SF2">
    <property type="entry name" value="FATTY ACID-BINDING PROTEIN TM_1468"/>
    <property type="match status" value="1"/>
</dbReference>
<dbReference type="InterPro" id="IPR050270">
    <property type="entry name" value="DegV_domain_contain"/>
</dbReference>
<evidence type="ECO:0000313" key="4">
    <source>
        <dbReference type="Proteomes" id="UP001056707"/>
    </source>
</evidence>
<dbReference type="RefSeq" id="WP_252749601.1">
    <property type="nucleotide sequence ID" value="NZ_CP097116.1"/>
</dbReference>
<dbReference type="InterPro" id="IPR043168">
    <property type="entry name" value="DegV_C"/>
</dbReference>
<dbReference type="SUPFAM" id="SSF82549">
    <property type="entry name" value="DAK1/DegV-like"/>
    <property type="match status" value="1"/>
</dbReference>
<name>A0ABY5BNM6_9LACO</name>